<proteinExistence type="predicted"/>
<evidence type="ECO:0000313" key="1">
    <source>
        <dbReference type="EMBL" id="OQE35096.1"/>
    </source>
</evidence>
<protein>
    <submittedName>
        <fullName evidence="1">Uncharacterized protein</fullName>
    </submittedName>
</protein>
<dbReference type="Proteomes" id="UP000191691">
    <property type="component" value="Unassembled WGS sequence"/>
</dbReference>
<keyword evidence="2" id="KW-1185">Reference proteome</keyword>
<reference evidence="2" key="1">
    <citation type="journal article" date="2017" name="Nat. Microbiol.">
        <title>Global analysis of biosynthetic gene clusters reveals vast potential of secondary metabolite production in Penicillium species.</title>
        <authorList>
            <person name="Nielsen J.C."/>
            <person name="Grijseels S."/>
            <person name="Prigent S."/>
            <person name="Ji B."/>
            <person name="Dainat J."/>
            <person name="Nielsen K.F."/>
            <person name="Frisvad J.C."/>
            <person name="Workman M."/>
            <person name="Nielsen J."/>
        </authorList>
    </citation>
    <scope>NUCLEOTIDE SEQUENCE [LARGE SCALE GENOMIC DNA]</scope>
    <source>
        <strain evidence="2">IBT 13039</strain>
    </source>
</reference>
<evidence type="ECO:0000313" key="2">
    <source>
        <dbReference type="Proteomes" id="UP000191691"/>
    </source>
</evidence>
<sequence length="12" mass="1442">MHGHHNLQLQVQ</sequence>
<accession>A0A1V6U9C8</accession>
<feature type="non-terminal residue" evidence="1">
    <location>
        <position position="12"/>
    </location>
</feature>
<gene>
    <name evidence="1" type="ORF">PENNAL_c0833G09221</name>
</gene>
<comment type="caution">
    <text evidence="1">The sequence shown here is derived from an EMBL/GenBank/DDBJ whole genome shotgun (WGS) entry which is preliminary data.</text>
</comment>
<dbReference type="EMBL" id="MOOB01000833">
    <property type="protein sequence ID" value="OQE35096.1"/>
    <property type="molecule type" value="Genomic_DNA"/>
</dbReference>
<name>A0A1V6U9C8_PENNA</name>
<organism evidence="1 2">
    <name type="scientific">Penicillium nalgiovense</name>
    <dbReference type="NCBI Taxonomy" id="60175"/>
    <lineage>
        <taxon>Eukaryota</taxon>
        <taxon>Fungi</taxon>
        <taxon>Dikarya</taxon>
        <taxon>Ascomycota</taxon>
        <taxon>Pezizomycotina</taxon>
        <taxon>Eurotiomycetes</taxon>
        <taxon>Eurotiomycetidae</taxon>
        <taxon>Eurotiales</taxon>
        <taxon>Aspergillaceae</taxon>
        <taxon>Penicillium</taxon>
    </lineage>
</organism>